<dbReference type="Gene3D" id="1.10.1200.10">
    <property type="entry name" value="ACP-like"/>
    <property type="match status" value="1"/>
</dbReference>
<dbReference type="RefSeq" id="WP_184093598.1">
    <property type="nucleotide sequence ID" value="NZ_AP023367.1"/>
</dbReference>
<evidence type="ECO:0000313" key="1">
    <source>
        <dbReference type="EMBL" id="BCJ93982.1"/>
    </source>
</evidence>
<dbReference type="InterPro" id="IPR009081">
    <property type="entry name" value="PP-bd_ACP"/>
</dbReference>
<dbReference type="EMBL" id="AP023367">
    <property type="protein sequence ID" value="BCJ93982.1"/>
    <property type="molecule type" value="Genomic_DNA"/>
</dbReference>
<reference evidence="1 2" key="1">
    <citation type="journal article" date="2016" name="Int. J. Syst. Evol. Microbiol.">
        <title>Descriptions of Anaerotaenia torta gen. nov., sp. nov. and Anaerocolumna cellulosilytica gen. nov., sp. nov. isolated from a methanogenic reactor of cattle waste.</title>
        <authorList>
            <person name="Uek A."/>
            <person name="Ohtaki Y."/>
            <person name="Kaku N."/>
            <person name="Ueki K."/>
        </authorList>
    </citation>
    <scope>NUCLEOTIDE SEQUENCE [LARGE SCALE GENOMIC DNA]</scope>
    <source>
        <strain evidence="1 2">SN021</strain>
    </source>
</reference>
<accession>A0A6S6R397</accession>
<protein>
    <submittedName>
        <fullName evidence="1">Acyl carrier protein</fullName>
    </submittedName>
</protein>
<dbReference type="KEGG" id="acel:acsn021_15510"/>
<evidence type="ECO:0000313" key="2">
    <source>
        <dbReference type="Proteomes" id="UP000515561"/>
    </source>
</evidence>
<dbReference type="SUPFAM" id="SSF47336">
    <property type="entry name" value="ACP-like"/>
    <property type="match status" value="1"/>
</dbReference>
<dbReference type="Pfam" id="PF00550">
    <property type="entry name" value="PP-binding"/>
    <property type="match status" value="1"/>
</dbReference>
<dbReference type="InterPro" id="IPR036736">
    <property type="entry name" value="ACP-like_sf"/>
</dbReference>
<name>A0A6S6R397_9FIRM</name>
<dbReference type="PROSITE" id="PS50075">
    <property type="entry name" value="CARRIER"/>
    <property type="match status" value="1"/>
</dbReference>
<dbReference type="Proteomes" id="UP000515561">
    <property type="component" value="Chromosome"/>
</dbReference>
<sequence>MDKNNIFSILKSIIVQILPEIDIEQITLEDSLKEIGANSIDRMDIIIETMEQLGVKIPLVEFGQLKNIEGIVDLLYSGKVS</sequence>
<organism evidence="1 2">
    <name type="scientific">Anaerocolumna cellulosilytica</name>
    <dbReference type="NCBI Taxonomy" id="433286"/>
    <lineage>
        <taxon>Bacteria</taxon>
        <taxon>Bacillati</taxon>
        <taxon>Bacillota</taxon>
        <taxon>Clostridia</taxon>
        <taxon>Lachnospirales</taxon>
        <taxon>Lachnospiraceae</taxon>
        <taxon>Anaerocolumna</taxon>
    </lineage>
</organism>
<keyword evidence="2" id="KW-1185">Reference proteome</keyword>
<gene>
    <name evidence="1" type="ORF">acsn021_15510</name>
</gene>
<dbReference type="AlphaFoldDB" id="A0A6S6R397"/>
<dbReference type="NCBIfam" id="NF005502">
    <property type="entry name" value="PRK07117.1"/>
    <property type="match status" value="1"/>
</dbReference>
<proteinExistence type="predicted"/>